<reference evidence="3" key="1">
    <citation type="submission" date="2017-01" db="EMBL/GenBank/DDBJ databases">
        <authorList>
            <person name="Varghese N."/>
            <person name="Submissions S."/>
        </authorList>
    </citation>
    <scope>NUCLEOTIDE SEQUENCE [LARGE SCALE GENOMIC DNA]</scope>
    <source>
        <strain evidence="3">CGMCC 1.7737</strain>
    </source>
</reference>
<keyword evidence="3" id="KW-1185">Reference proteome</keyword>
<evidence type="ECO:0000313" key="3">
    <source>
        <dbReference type="Proteomes" id="UP000186914"/>
    </source>
</evidence>
<dbReference type="Proteomes" id="UP000186914">
    <property type="component" value="Unassembled WGS sequence"/>
</dbReference>
<organism evidence="2 3">
    <name type="scientific">Haladaptatus litoreus</name>
    <dbReference type="NCBI Taxonomy" id="553468"/>
    <lineage>
        <taxon>Archaea</taxon>
        <taxon>Methanobacteriati</taxon>
        <taxon>Methanobacteriota</taxon>
        <taxon>Stenosarchaea group</taxon>
        <taxon>Halobacteria</taxon>
        <taxon>Halobacteriales</taxon>
        <taxon>Haladaptataceae</taxon>
        <taxon>Haladaptatus</taxon>
    </lineage>
</organism>
<feature type="transmembrane region" description="Helical" evidence="1">
    <location>
        <begin position="198"/>
        <end position="216"/>
    </location>
</feature>
<feature type="transmembrane region" description="Helical" evidence="1">
    <location>
        <begin position="159"/>
        <end position="183"/>
    </location>
</feature>
<dbReference type="InterPro" id="IPR017823">
    <property type="entry name" value="CruF"/>
</dbReference>
<dbReference type="PANTHER" id="PTHR39419">
    <property type="entry name" value="SLL0814 PROTEIN"/>
    <property type="match status" value="1"/>
</dbReference>
<sequence length="284" mass="31127">MDSGGSFVDRREAEAKLSEIIRENRFTIAVVFPLVGALLFVAGHEAWLPAWLAQNPFLIIFGTLVMRSPLVAGLLPEIDRRAGIALVVLALYTYAIEFVGVTTGLPYGEFHYQLELGPMLFGTVPAGLPVFFFPLVLNSYLLCLLLLGPRVNSRAARFIASLAVVLVIDLVLDPAAVALGFWAYDGGGAYYGVPVSNYLGWMLSGTVAVGLVELGFDWRSLRDRLDNCEFMLDDMVSFVILWGAMNAYFGNWVPVAIAVLLFAGLHRIDRFDFAVGQSVRGTPR</sequence>
<evidence type="ECO:0000256" key="1">
    <source>
        <dbReference type="SAM" id="Phobius"/>
    </source>
</evidence>
<dbReference type="Pfam" id="PF04240">
    <property type="entry name" value="Caroten_synth"/>
    <property type="match status" value="1"/>
</dbReference>
<feature type="transmembrane region" description="Helical" evidence="1">
    <location>
        <begin position="56"/>
        <end position="75"/>
    </location>
</feature>
<feature type="transmembrane region" description="Helical" evidence="1">
    <location>
        <begin position="127"/>
        <end position="147"/>
    </location>
</feature>
<proteinExistence type="predicted"/>
<dbReference type="InterPro" id="IPR053540">
    <property type="entry name" value="BABR_hydratase"/>
</dbReference>
<feature type="transmembrane region" description="Helical" evidence="1">
    <location>
        <begin position="26"/>
        <end position="44"/>
    </location>
</feature>
<dbReference type="PANTHER" id="PTHR39419:SF1">
    <property type="entry name" value="SLL0814 PROTEIN"/>
    <property type="match status" value="1"/>
</dbReference>
<dbReference type="InterPro" id="IPR007354">
    <property type="entry name" value="CruF-like"/>
</dbReference>
<accession>A0A1N6X488</accession>
<keyword evidence="1" id="KW-0472">Membrane</keyword>
<dbReference type="NCBIfam" id="NF041333">
    <property type="entry name" value="CruF_Halo"/>
    <property type="match status" value="1"/>
</dbReference>
<keyword evidence="1" id="KW-0812">Transmembrane</keyword>
<dbReference type="AlphaFoldDB" id="A0A1N6X488"/>
<evidence type="ECO:0000313" key="2">
    <source>
        <dbReference type="EMBL" id="SIQ97133.1"/>
    </source>
</evidence>
<keyword evidence="1" id="KW-1133">Transmembrane helix</keyword>
<feature type="transmembrane region" description="Helical" evidence="1">
    <location>
        <begin position="82"/>
        <end position="107"/>
    </location>
</feature>
<feature type="transmembrane region" description="Helical" evidence="1">
    <location>
        <begin position="236"/>
        <end position="263"/>
    </location>
</feature>
<dbReference type="EMBL" id="FTNO01000001">
    <property type="protein sequence ID" value="SIQ97133.1"/>
    <property type="molecule type" value="Genomic_DNA"/>
</dbReference>
<gene>
    <name evidence="2" type="ORF">SAMN05421858_0978</name>
</gene>
<name>A0A1N6X488_9EURY</name>
<dbReference type="NCBIfam" id="TIGR03460">
    <property type="entry name" value="crt_membr_arch"/>
    <property type="match status" value="1"/>
</dbReference>
<protein>
    <submittedName>
        <fullName evidence="2">Putative membrane protein</fullName>
    </submittedName>
</protein>